<dbReference type="SUPFAM" id="SSF51905">
    <property type="entry name" value="FAD/NAD(P)-binding domain"/>
    <property type="match status" value="2"/>
</dbReference>
<dbReference type="AlphaFoldDB" id="A0A1L7XPL1"/>
<gene>
    <name evidence="6" type="ORF">PAC_16869</name>
</gene>
<evidence type="ECO:0000256" key="2">
    <source>
        <dbReference type="ARBA" id="ARBA00022630"/>
    </source>
</evidence>
<protein>
    <submittedName>
        <fullName evidence="6">Related to FAD dependent oxidoreductase</fullName>
    </submittedName>
</protein>
<keyword evidence="3" id="KW-0274">FAD</keyword>
<dbReference type="PANTHER" id="PTHR23023">
    <property type="entry name" value="DIMETHYLANILINE MONOOXYGENASE"/>
    <property type="match status" value="1"/>
</dbReference>
<dbReference type="EMBL" id="FJOG01000041">
    <property type="protein sequence ID" value="CZR66970.1"/>
    <property type="molecule type" value="Genomic_DNA"/>
</dbReference>
<dbReference type="InterPro" id="IPR000960">
    <property type="entry name" value="Flavin_mOase"/>
</dbReference>
<evidence type="ECO:0000256" key="3">
    <source>
        <dbReference type="ARBA" id="ARBA00022827"/>
    </source>
</evidence>
<keyword evidence="7" id="KW-1185">Reference proteome</keyword>
<reference evidence="6 7" key="1">
    <citation type="submission" date="2016-03" db="EMBL/GenBank/DDBJ databases">
        <authorList>
            <person name="Ploux O."/>
        </authorList>
    </citation>
    <scope>NUCLEOTIDE SEQUENCE [LARGE SCALE GENOMIC DNA]</scope>
    <source>
        <strain evidence="6 7">UAMH 11012</strain>
    </source>
</reference>
<comment type="similarity">
    <text evidence="1">Belongs to the FMO family.</text>
</comment>
<dbReference type="InterPro" id="IPR050346">
    <property type="entry name" value="FMO-like"/>
</dbReference>
<dbReference type="Proteomes" id="UP000184330">
    <property type="component" value="Unassembled WGS sequence"/>
</dbReference>
<dbReference type="InterPro" id="IPR036188">
    <property type="entry name" value="FAD/NAD-bd_sf"/>
</dbReference>
<organism evidence="6 7">
    <name type="scientific">Phialocephala subalpina</name>
    <dbReference type="NCBI Taxonomy" id="576137"/>
    <lineage>
        <taxon>Eukaryota</taxon>
        <taxon>Fungi</taxon>
        <taxon>Dikarya</taxon>
        <taxon>Ascomycota</taxon>
        <taxon>Pezizomycotina</taxon>
        <taxon>Leotiomycetes</taxon>
        <taxon>Helotiales</taxon>
        <taxon>Mollisiaceae</taxon>
        <taxon>Phialocephala</taxon>
        <taxon>Phialocephala fortinii species complex</taxon>
    </lineage>
</organism>
<dbReference type="Gene3D" id="3.50.50.60">
    <property type="entry name" value="FAD/NAD(P)-binding domain"/>
    <property type="match status" value="2"/>
</dbReference>
<evidence type="ECO:0000256" key="1">
    <source>
        <dbReference type="ARBA" id="ARBA00009183"/>
    </source>
</evidence>
<evidence type="ECO:0000313" key="7">
    <source>
        <dbReference type="Proteomes" id="UP000184330"/>
    </source>
</evidence>
<sequence>MGDISGDNLPPKRVAVIGAGVSGITAAKHLKNVGINPVVFERSSRIGGNWLYDERRPIEPTYPSLKASIADPWKEVDDTKDEKGWTSEDELKFAPPGPAYPGLTNNVSTKCQSLKDFPWPEGTPDYVNVLVKQKYIQGYAERFGVVPLIQFNTRVERIQKVGEKWRVRTTTLIKDASGRIDWRRGEIEDFDAVVVASGHYHASKVPDIPGLKEWKETWPNRVEHSKRYRGPEDFRDQTVLLIGGGVSSVDIGRECSGIAKKIYQSSRGGAFDLPDSFISPETERVTGIASFTPPAPDATKDAPGTVTLTDGRVLADIDRVIIATGYLFSLPFLPELHNDDLAPEEVDDKTLVTDGLQLHNLHKDIFYIPDPTLSFIGVPAYTATYTFFEFQSIAVAAVLSNHAFLPSTEGQRKEYDGRVKEKGYGRAFHSLQKNQDVPYVEDLIAWLNRDAEKTGGEKWEPYSEEWKAEKAKLFAKYQANVEAYLEGREKVGTLEKASGFAFETELEKGLKELKTDEVKVELAQEIKVEN</sequence>
<evidence type="ECO:0000256" key="4">
    <source>
        <dbReference type="ARBA" id="ARBA00022857"/>
    </source>
</evidence>
<accession>A0A1L7XPL1</accession>
<keyword evidence="2" id="KW-0285">Flavoprotein</keyword>
<dbReference type="OrthoDB" id="66881at2759"/>
<dbReference type="PRINTS" id="PR00368">
    <property type="entry name" value="FADPNR"/>
</dbReference>
<proteinExistence type="inferred from homology"/>
<dbReference type="GO" id="GO:0050661">
    <property type="term" value="F:NADP binding"/>
    <property type="evidence" value="ECO:0007669"/>
    <property type="project" value="InterPro"/>
</dbReference>
<dbReference type="GO" id="GO:0050660">
    <property type="term" value="F:flavin adenine dinucleotide binding"/>
    <property type="evidence" value="ECO:0007669"/>
    <property type="project" value="InterPro"/>
</dbReference>
<dbReference type="PIRSF" id="PIRSF000332">
    <property type="entry name" value="FMO"/>
    <property type="match status" value="1"/>
</dbReference>
<name>A0A1L7XPL1_9HELO</name>
<evidence type="ECO:0000256" key="5">
    <source>
        <dbReference type="ARBA" id="ARBA00023002"/>
    </source>
</evidence>
<dbReference type="InterPro" id="IPR020946">
    <property type="entry name" value="Flavin_mOase-like"/>
</dbReference>
<keyword evidence="4" id="KW-0521">NADP</keyword>
<dbReference type="Pfam" id="PF00743">
    <property type="entry name" value="FMO-like"/>
    <property type="match status" value="2"/>
</dbReference>
<evidence type="ECO:0000313" key="6">
    <source>
        <dbReference type="EMBL" id="CZR66970.1"/>
    </source>
</evidence>
<keyword evidence="5" id="KW-0560">Oxidoreductase</keyword>
<dbReference type="GO" id="GO:0004499">
    <property type="term" value="F:N,N-dimethylaniline monooxygenase activity"/>
    <property type="evidence" value="ECO:0007669"/>
    <property type="project" value="InterPro"/>
</dbReference>